<dbReference type="EMBL" id="JACJLA010000015">
    <property type="protein sequence ID" value="MBM6913258.1"/>
    <property type="molecule type" value="Genomic_DNA"/>
</dbReference>
<gene>
    <name evidence="2" type="ORF">H6A01_07990</name>
</gene>
<protein>
    <submittedName>
        <fullName evidence="2">RNA-binding S4 domain-containing protein</fullName>
    </submittedName>
</protein>
<organism evidence="2 3">
    <name type="scientific">Veillonella magna</name>
    <dbReference type="NCBI Taxonomy" id="464322"/>
    <lineage>
        <taxon>Bacteria</taxon>
        <taxon>Bacillati</taxon>
        <taxon>Bacillota</taxon>
        <taxon>Negativicutes</taxon>
        <taxon>Veillonellales</taxon>
        <taxon>Veillonellaceae</taxon>
        <taxon>Veillonella</taxon>
    </lineage>
</organism>
<keyword evidence="1" id="KW-0694">RNA-binding</keyword>
<dbReference type="SUPFAM" id="SSF55174">
    <property type="entry name" value="Alpha-L RNA-binding motif"/>
    <property type="match status" value="1"/>
</dbReference>
<dbReference type="Gene3D" id="3.10.290.10">
    <property type="entry name" value="RNA-binding S4 domain"/>
    <property type="match status" value="1"/>
</dbReference>
<dbReference type="Proteomes" id="UP000707138">
    <property type="component" value="Unassembled WGS sequence"/>
</dbReference>
<dbReference type="Pfam" id="PF13275">
    <property type="entry name" value="S4_2"/>
    <property type="match status" value="1"/>
</dbReference>
<dbReference type="PROSITE" id="PS50889">
    <property type="entry name" value="S4"/>
    <property type="match status" value="1"/>
</dbReference>
<reference evidence="2 3" key="1">
    <citation type="journal article" date="2021" name="Sci. Rep.">
        <title>The distribution of antibiotic resistance genes in chicken gut microbiota commensals.</title>
        <authorList>
            <person name="Juricova H."/>
            <person name="Matiasovicova J."/>
            <person name="Kubasova T."/>
            <person name="Cejkova D."/>
            <person name="Rychlik I."/>
        </authorList>
    </citation>
    <scope>NUCLEOTIDE SEQUENCE [LARGE SCALE GENOMIC DNA]</scope>
    <source>
        <strain evidence="2 3">An537</strain>
    </source>
</reference>
<evidence type="ECO:0000313" key="2">
    <source>
        <dbReference type="EMBL" id="MBM6913258.1"/>
    </source>
</evidence>
<dbReference type="CDD" id="cd00165">
    <property type="entry name" value="S4"/>
    <property type="match status" value="1"/>
</dbReference>
<proteinExistence type="predicted"/>
<evidence type="ECO:0000256" key="1">
    <source>
        <dbReference type="PROSITE-ProRule" id="PRU00182"/>
    </source>
</evidence>
<comment type="caution">
    <text evidence="2">The sequence shown here is derived from an EMBL/GenBank/DDBJ whole genome shotgun (WGS) entry which is preliminary data.</text>
</comment>
<evidence type="ECO:0000313" key="3">
    <source>
        <dbReference type="Proteomes" id="UP000707138"/>
    </source>
</evidence>
<dbReference type="InterPro" id="IPR036986">
    <property type="entry name" value="S4_RNA-bd_sf"/>
</dbReference>
<keyword evidence="3" id="KW-1185">Reference proteome</keyword>
<accession>A0ABS2GJ36</accession>
<name>A0ABS2GJ36_9FIRM</name>
<sequence length="73" mass="7882">MTKETVTITTPYIQLDQLLKLHGDIGTGGQIKPLLLAGAIMVNGEVCGEKRKKLYPGDTVVIDNETTLVVEEA</sequence>